<dbReference type="OrthoDB" id="9789070at2"/>
<evidence type="ECO:0000259" key="1">
    <source>
        <dbReference type="Pfam" id="PF05598"/>
    </source>
</evidence>
<evidence type="ECO:0000313" key="3">
    <source>
        <dbReference type="EMBL" id="AYA99613.1"/>
    </source>
</evidence>
<evidence type="ECO:0000313" key="4">
    <source>
        <dbReference type="EMBL" id="AYA99696.1"/>
    </source>
</evidence>
<proteinExistence type="predicted"/>
<dbReference type="Pfam" id="PF05598">
    <property type="entry name" value="DUF772"/>
    <property type="match status" value="1"/>
</dbReference>
<evidence type="ECO:0000259" key="2">
    <source>
        <dbReference type="Pfam" id="PF13751"/>
    </source>
</evidence>
<dbReference type="EMBL" id="CP032364">
    <property type="protein sequence ID" value="AYA99696.1"/>
    <property type="molecule type" value="Genomic_DNA"/>
</dbReference>
<keyword evidence="5" id="KW-1185">Reference proteome</keyword>
<reference evidence="3 5" key="1">
    <citation type="submission" date="2018-09" db="EMBL/GenBank/DDBJ databases">
        <title>Genome sequencing of Lachnoanaerobaculum umeaense DSM 23576.</title>
        <authorList>
            <person name="Kook J.-K."/>
            <person name="Park S.-N."/>
            <person name="Lim Y.K."/>
        </authorList>
    </citation>
    <scope>NUCLEOTIDE SEQUENCE [LARGE SCALE GENOMIC DNA]</scope>
    <source>
        <strain evidence="3">DSM 23576</strain>
        <strain evidence="5">DSM 23576 \ CCUG 58757</strain>
    </source>
</reference>
<dbReference type="KEGG" id="lua:D4A81_06480"/>
<dbReference type="RefSeq" id="WP_111526134.1">
    <property type="nucleotide sequence ID" value="NZ_CP032364.1"/>
</dbReference>
<name>A0A385Q496_9FIRM</name>
<dbReference type="InterPro" id="IPR008490">
    <property type="entry name" value="Transposase_InsH_N"/>
</dbReference>
<dbReference type="AlphaFoldDB" id="A0A385Q496"/>
<protein>
    <submittedName>
        <fullName evidence="3">IS1182 family transposase</fullName>
    </submittedName>
</protein>
<dbReference type="KEGG" id="lua:D4A81_06955"/>
<organism evidence="3 5">
    <name type="scientific">Lachnoanaerobaculum umeaense</name>
    <dbReference type="NCBI Taxonomy" id="617123"/>
    <lineage>
        <taxon>Bacteria</taxon>
        <taxon>Bacillati</taxon>
        <taxon>Bacillota</taxon>
        <taxon>Clostridia</taxon>
        <taxon>Lachnospirales</taxon>
        <taxon>Lachnospiraceae</taxon>
        <taxon>Lachnoanaerobaculum</taxon>
    </lineage>
</organism>
<dbReference type="InterPro" id="IPR025668">
    <property type="entry name" value="Tnp_DDE_dom"/>
</dbReference>
<dbReference type="NCBIfam" id="NF033551">
    <property type="entry name" value="transpos_IS1182"/>
    <property type="match status" value="1"/>
</dbReference>
<sequence>MKNLPNTYCNSKQGYLPLFFSDCLDLLDPVLTFDRLIGGIDLNKYLTDIPEYITGRRRYNPVNMLKTVLFGFMTSGYCSLRKLEDNCKVNIRFMYLMDNRTPSYRTFGYFINKILKDKIENIFNDINHAIFNEEHVDLQHLYIDGSKFEANANKYTWVWKKATEKFRYKLYEKITAEIDEINAEIAWSGVQITTNTEYVPDYLNEIVEQLVLLWELDTSTFVYGSGKRKSKEQRHYEHLTTFCHKLQEYIQKIEISGTDRNSYSKTDTSATFMRIKTDYMGNDQLLPAYNVQIGVADEYIAVVDVNHYRSDMDCFVPLMEHFKQTYGFYPKYPVADAGYGSYNNYIFCEQNGIEKYMKFPMFKKETKDRKYHEDPFRAVNFRIDEQGVMRCPNDKAFHFLCRKDVRGNQYGRKEELYECEDCSGCPYAKKCKKTDKNRTVRINQELTSMHREVIENLESIHGALLRMNRSIQAEGTFGIMKSDRWYKRIVRRGIHSVKLEVLLVAIGHNLYKYQKKKTRNRTSA</sequence>
<dbReference type="Proteomes" id="UP000265562">
    <property type="component" value="Chromosome"/>
</dbReference>
<dbReference type="Pfam" id="PF13751">
    <property type="entry name" value="DDE_Tnp_1_6"/>
    <property type="match status" value="1"/>
</dbReference>
<feature type="domain" description="Transposase DDE" evidence="2">
    <location>
        <begin position="391"/>
        <end position="513"/>
    </location>
</feature>
<evidence type="ECO:0000313" key="5">
    <source>
        <dbReference type="Proteomes" id="UP000265562"/>
    </source>
</evidence>
<dbReference type="PANTHER" id="PTHR33408:SF2">
    <property type="entry name" value="TRANSPOSASE DDE DOMAIN-CONTAINING PROTEIN"/>
    <property type="match status" value="1"/>
</dbReference>
<dbReference type="InterPro" id="IPR047629">
    <property type="entry name" value="IS1182_transpos"/>
</dbReference>
<dbReference type="EMBL" id="CP032364">
    <property type="protein sequence ID" value="AYA99613.1"/>
    <property type="molecule type" value="Genomic_DNA"/>
</dbReference>
<gene>
    <name evidence="3" type="ORF">D4A81_06480</name>
    <name evidence="4" type="ORF">D4A81_06955</name>
</gene>
<accession>A0A385Q496</accession>
<dbReference type="PANTHER" id="PTHR33408">
    <property type="entry name" value="TRANSPOSASE"/>
    <property type="match status" value="1"/>
</dbReference>
<feature type="domain" description="Transposase InsH N-terminal" evidence="1">
    <location>
        <begin position="41"/>
        <end position="112"/>
    </location>
</feature>